<reference evidence="2 3" key="1">
    <citation type="submission" date="2024-09" db="EMBL/GenBank/DDBJ databases">
        <authorList>
            <person name="Sun Q."/>
            <person name="Mori K."/>
        </authorList>
    </citation>
    <scope>NUCLEOTIDE SEQUENCE [LARGE SCALE GENOMIC DNA]</scope>
    <source>
        <strain evidence="2 3">JCM 4362</strain>
    </source>
</reference>
<dbReference type="Proteomes" id="UP001589718">
    <property type="component" value="Unassembled WGS sequence"/>
</dbReference>
<accession>A0ABV5PJF1</accession>
<organism evidence="2 3">
    <name type="scientific">Streptomyces cremeus</name>
    <dbReference type="NCBI Taxonomy" id="66881"/>
    <lineage>
        <taxon>Bacteria</taxon>
        <taxon>Bacillati</taxon>
        <taxon>Actinomycetota</taxon>
        <taxon>Actinomycetes</taxon>
        <taxon>Kitasatosporales</taxon>
        <taxon>Streptomycetaceae</taxon>
        <taxon>Streptomyces</taxon>
    </lineage>
</organism>
<evidence type="ECO:0000313" key="3">
    <source>
        <dbReference type="Proteomes" id="UP001589718"/>
    </source>
</evidence>
<dbReference type="EMBL" id="JBHMCR010000017">
    <property type="protein sequence ID" value="MFB9523337.1"/>
    <property type="molecule type" value="Genomic_DNA"/>
</dbReference>
<evidence type="ECO:0000256" key="1">
    <source>
        <dbReference type="SAM" id="MobiDB-lite"/>
    </source>
</evidence>
<gene>
    <name evidence="2" type="ORF">ACFFTU_25665</name>
</gene>
<comment type="caution">
    <text evidence="2">The sequence shown here is derived from an EMBL/GenBank/DDBJ whole genome shotgun (WGS) entry which is preliminary data.</text>
</comment>
<protein>
    <submittedName>
        <fullName evidence="2">(2Fe-2S) ferredoxin domain-containing protein</fullName>
    </submittedName>
</protein>
<name>A0ABV5PJF1_STRCM</name>
<feature type="region of interest" description="Disordered" evidence="1">
    <location>
        <begin position="28"/>
        <end position="96"/>
    </location>
</feature>
<sequence>MATFRRIDCLDACERADAVVLRPCAEGRRAGGRPVRPGQVDGPGAAADTTARVADGGPGPADPPGVLDLCAFQPPRRVRAGLHDEQHPPGTAEPAR</sequence>
<evidence type="ECO:0000313" key="2">
    <source>
        <dbReference type="EMBL" id="MFB9523337.1"/>
    </source>
</evidence>
<proteinExistence type="predicted"/>
<dbReference type="RefSeq" id="WP_345226125.1">
    <property type="nucleotide sequence ID" value="NZ_BAAAXE010000013.1"/>
</dbReference>
<keyword evidence="3" id="KW-1185">Reference proteome</keyword>